<evidence type="ECO:0000259" key="1">
    <source>
        <dbReference type="PROSITE" id="PS51278"/>
    </source>
</evidence>
<dbReference type="SUPFAM" id="SSF56235">
    <property type="entry name" value="N-terminal nucleophile aminohydrolases (Ntn hydrolases)"/>
    <property type="match status" value="1"/>
</dbReference>
<gene>
    <name evidence="2" type="primary">purF_2</name>
    <name evidence="2" type="ORF">BN1180_03984</name>
</gene>
<dbReference type="InterPro" id="IPR017932">
    <property type="entry name" value="GATase_2_dom"/>
</dbReference>
<protein>
    <submittedName>
        <fullName evidence="2">Amidophosphoribosyltransferase</fullName>
    </submittedName>
</protein>
<keyword evidence="3" id="KW-1185">Reference proteome</keyword>
<proteinExistence type="predicted"/>
<dbReference type="Gene3D" id="3.60.20.10">
    <property type="entry name" value="Glutamine Phosphoribosylpyrophosphate, subunit 1, domain 1"/>
    <property type="match status" value="1"/>
</dbReference>
<evidence type="ECO:0000313" key="2">
    <source>
        <dbReference type="EMBL" id="CEG33803.1"/>
    </source>
</evidence>
<accession>A0AAN2TU67</accession>
<dbReference type="EMBL" id="CCXW01000001">
    <property type="protein sequence ID" value="CEG33803.1"/>
    <property type="molecule type" value="Genomic_DNA"/>
</dbReference>
<evidence type="ECO:0000313" key="3">
    <source>
        <dbReference type="Proteomes" id="UP000182110"/>
    </source>
</evidence>
<sequence>MDSEMQEKCGVYGVFNHPKAAEITYYGLHALLQRGQESVRIVASEGNHSGGNGISYLSIITGHP</sequence>
<feature type="domain" description="Glutamine amidotransferase type-2" evidence="1">
    <location>
        <begin position="9"/>
        <end position="64"/>
    </location>
</feature>
<name>A0AAN2TU67_9BACI</name>
<dbReference type="InterPro" id="IPR029055">
    <property type="entry name" value="Ntn_hydrolases_N"/>
</dbReference>
<dbReference type="Proteomes" id="UP000182110">
    <property type="component" value="Unassembled WGS sequence"/>
</dbReference>
<dbReference type="PROSITE" id="PS51278">
    <property type="entry name" value="GATASE_TYPE_2"/>
    <property type="match status" value="1"/>
</dbReference>
<reference evidence="2 3" key="1">
    <citation type="journal article" date="2014" name="Genome Announc.">
        <title>Genome Sequence of Bacillus simplex Strain P558, Isolated from a Human Fecal Sample.</title>
        <authorList>
            <person name="Croce O."/>
            <person name="Hugon P."/>
            <person name="Lagier J.C."/>
            <person name="Bibi F."/>
            <person name="Robert C."/>
            <person name="Azhar E.I."/>
            <person name="Raoult D."/>
            <person name="Fournier P.E."/>
        </authorList>
    </citation>
    <scope>NUCLEOTIDE SEQUENCE [LARGE SCALE GENOMIC DNA]</scope>
    <source>
        <strain evidence="2 3">P558</strain>
    </source>
</reference>
<organism evidence="2 3">
    <name type="scientific">Peribacillus simplex</name>
    <dbReference type="NCBI Taxonomy" id="1478"/>
    <lineage>
        <taxon>Bacteria</taxon>
        <taxon>Bacillati</taxon>
        <taxon>Bacillota</taxon>
        <taxon>Bacilli</taxon>
        <taxon>Bacillales</taxon>
        <taxon>Bacillaceae</taxon>
        <taxon>Peribacillus</taxon>
    </lineage>
</organism>
<dbReference type="AlphaFoldDB" id="A0AAN2TU67"/>
<comment type="caution">
    <text evidence="2">The sequence shown here is derived from an EMBL/GenBank/DDBJ whole genome shotgun (WGS) entry which is preliminary data.</text>
</comment>